<keyword evidence="3" id="KW-0862">Zinc</keyword>
<name>A0A409Y0P9_9AGAR</name>
<feature type="region of interest" description="Disordered" evidence="5">
    <location>
        <begin position="1"/>
        <end position="26"/>
    </location>
</feature>
<dbReference type="Proteomes" id="UP000284706">
    <property type="component" value="Unassembled WGS sequence"/>
</dbReference>
<dbReference type="GO" id="GO:0008270">
    <property type="term" value="F:zinc ion binding"/>
    <property type="evidence" value="ECO:0007669"/>
    <property type="project" value="UniProtKB-KW"/>
</dbReference>
<reference evidence="7 8" key="1">
    <citation type="journal article" date="2018" name="Evol. Lett.">
        <title>Horizontal gene cluster transfer increased hallucinogenic mushroom diversity.</title>
        <authorList>
            <person name="Reynolds H.T."/>
            <person name="Vijayakumar V."/>
            <person name="Gluck-Thaler E."/>
            <person name="Korotkin H.B."/>
            <person name="Matheny P.B."/>
            <person name="Slot J.C."/>
        </authorList>
    </citation>
    <scope>NUCLEOTIDE SEQUENCE [LARGE SCALE GENOMIC DNA]</scope>
    <source>
        <strain evidence="7 8">SRW20</strain>
    </source>
</reference>
<dbReference type="AlphaFoldDB" id="A0A409Y0P9"/>
<sequence length="356" mass="37347">MAGRPITGDDGGTGLGGSNEVEMGTDSMNYVEAVNDVAEQEPIAGPSTASFQPDAGREIVADSNMTDVDAPSVNHQTEEDLGAAPSTSWRIDDGSLPTSQASGSTSHELREFENLQEPLLPDLAAVDVESLPPSADISNWQTDGLDDDFGAPIRLGLNYGGPSGTGIRSDVANLKRKRSPASSSPEEPLSQRSWHMDLEAEGEVAEQLLADDGSDVPLSQLSSTSSQVPEKSKKGKEKERAKTPDPSSVIVIPDTPPKGHKEVLPPPSPQPEPLSSYTCPICFSQPTNATLTPCGHICCGSCLFAAVKTTIQRSALAHIGPAFNEARCPVCRAAIPGWDGKGGGVIGLKARAIFRL</sequence>
<feature type="compositionally biased region" description="Polar residues" evidence="5">
    <location>
        <begin position="96"/>
        <end position="106"/>
    </location>
</feature>
<dbReference type="GO" id="GO:0032183">
    <property type="term" value="F:SUMO binding"/>
    <property type="evidence" value="ECO:0007669"/>
    <property type="project" value="TreeGrafter"/>
</dbReference>
<evidence type="ECO:0000256" key="2">
    <source>
        <dbReference type="ARBA" id="ARBA00022771"/>
    </source>
</evidence>
<dbReference type="SMART" id="SM00184">
    <property type="entry name" value="RING"/>
    <property type="match status" value="1"/>
</dbReference>
<feature type="compositionally biased region" description="Basic and acidic residues" evidence="5">
    <location>
        <begin position="230"/>
        <end position="243"/>
    </location>
</feature>
<feature type="compositionally biased region" description="Low complexity" evidence="5">
    <location>
        <begin position="180"/>
        <end position="190"/>
    </location>
</feature>
<dbReference type="CDD" id="cd16449">
    <property type="entry name" value="RING-HC"/>
    <property type="match status" value="1"/>
</dbReference>
<dbReference type="EMBL" id="NHYE01001351">
    <property type="protein sequence ID" value="PPQ96582.1"/>
    <property type="molecule type" value="Genomic_DNA"/>
</dbReference>
<dbReference type="InParanoid" id="A0A409Y0P9"/>
<dbReference type="SUPFAM" id="SSF57850">
    <property type="entry name" value="RING/U-box"/>
    <property type="match status" value="1"/>
</dbReference>
<dbReference type="InterPro" id="IPR013083">
    <property type="entry name" value="Znf_RING/FYVE/PHD"/>
</dbReference>
<feature type="region of interest" description="Disordered" evidence="5">
    <location>
        <begin position="38"/>
        <end position="113"/>
    </location>
</feature>
<dbReference type="PROSITE" id="PS50089">
    <property type="entry name" value="ZF_RING_2"/>
    <property type="match status" value="1"/>
</dbReference>
<dbReference type="GO" id="GO:0016567">
    <property type="term" value="P:protein ubiquitination"/>
    <property type="evidence" value="ECO:0007669"/>
    <property type="project" value="UniProtKB-UniPathway"/>
</dbReference>
<organism evidence="7 8">
    <name type="scientific">Gymnopilus dilepis</name>
    <dbReference type="NCBI Taxonomy" id="231916"/>
    <lineage>
        <taxon>Eukaryota</taxon>
        <taxon>Fungi</taxon>
        <taxon>Dikarya</taxon>
        <taxon>Basidiomycota</taxon>
        <taxon>Agaricomycotina</taxon>
        <taxon>Agaricomycetes</taxon>
        <taxon>Agaricomycetidae</taxon>
        <taxon>Agaricales</taxon>
        <taxon>Agaricineae</taxon>
        <taxon>Hymenogastraceae</taxon>
        <taxon>Gymnopilus</taxon>
    </lineage>
</organism>
<dbReference type="STRING" id="231916.A0A409Y0P9"/>
<evidence type="ECO:0000256" key="1">
    <source>
        <dbReference type="ARBA" id="ARBA00022723"/>
    </source>
</evidence>
<accession>A0A409Y0P9</accession>
<dbReference type="Gene3D" id="3.30.40.10">
    <property type="entry name" value="Zinc/RING finger domain, C3HC4 (zinc finger)"/>
    <property type="match status" value="1"/>
</dbReference>
<proteinExistence type="predicted"/>
<dbReference type="PANTHER" id="PTHR47094:SF1">
    <property type="entry name" value="RING-TYPE E3 UBIQUITIN TRANSFERASE"/>
    <property type="match status" value="1"/>
</dbReference>
<keyword evidence="8" id="KW-1185">Reference proteome</keyword>
<dbReference type="GO" id="GO:0006511">
    <property type="term" value="P:ubiquitin-dependent protein catabolic process"/>
    <property type="evidence" value="ECO:0007669"/>
    <property type="project" value="TreeGrafter"/>
</dbReference>
<comment type="caution">
    <text evidence="7">The sequence shown here is derived from an EMBL/GenBank/DDBJ whole genome shotgun (WGS) entry which is preliminary data.</text>
</comment>
<dbReference type="OrthoDB" id="6270329at2759"/>
<evidence type="ECO:0000256" key="3">
    <source>
        <dbReference type="ARBA" id="ARBA00022833"/>
    </source>
</evidence>
<keyword evidence="2 4" id="KW-0863">Zinc-finger</keyword>
<dbReference type="UniPathway" id="UPA00143"/>
<evidence type="ECO:0000256" key="5">
    <source>
        <dbReference type="SAM" id="MobiDB-lite"/>
    </source>
</evidence>
<dbReference type="PANTHER" id="PTHR47094">
    <property type="entry name" value="ELFLESS, ISOFORM B"/>
    <property type="match status" value="1"/>
</dbReference>
<dbReference type="GO" id="GO:0033768">
    <property type="term" value="C:SUMO-targeted ubiquitin ligase complex"/>
    <property type="evidence" value="ECO:0007669"/>
    <property type="project" value="TreeGrafter"/>
</dbReference>
<gene>
    <name evidence="7" type="ORF">CVT26_006311</name>
</gene>
<dbReference type="InterPro" id="IPR001841">
    <property type="entry name" value="Znf_RING"/>
</dbReference>
<evidence type="ECO:0000313" key="8">
    <source>
        <dbReference type="Proteomes" id="UP000284706"/>
    </source>
</evidence>
<dbReference type="GO" id="GO:0140082">
    <property type="term" value="F:SUMO-ubiquitin ligase activity"/>
    <property type="evidence" value="ECO:0007669"/>
    <property type="project" value="TreeGrafter"/>
</dbReference>
<feature type="region of interest" description="Disordered" evidence="5">
    <location>
        <begin position="157"/>
        <end position="193"/>
    </location>
</feature>
<protein>
    <recommendedName>
        <fullName evidence="6">RING-type domain-containing protein</fullName>
    </recommendedName>
</protein>
<feature type="domain" description="RING-type" evidence="6">
    <location>
        <begin position="279"/>
        <end position="332"/>
    </location>
</feature>
<feature type="compositionally biased region" description="Polar residues" evidence="5">
    <location>
        <begin position="217"/>
        <end position="229"/>
    </location>
</feature>
<dbReference type="InterPro" id="IPR049627">
    <property type="entry name" value="SLX8"/>
</dbReference>
<dbReference type="GO" id="GO:0061630">
    <property type="term" value="F:ubiquitin protein ligase activity"/>
    <property type="evidence" value="ECO:0007669"/>
    <property type="project" value="InterPro"/>
</dbReference>
<keyword evidence="1" id="KW-0479">Metal-binding</keyword>
<evidence type="ECO:0000259" key="6">
    <source>
        <dbReference type="PROSITE" id="PS50089"/>
    </source>
</evidence>
<evidence type="ECO:0000256" key="4">
    <source>
        <dbReference type="PROSITE-ProRule" id="PRU00175"/>
    </source>
</evidence>
<dbReference type="Pfam" id="PF00097">
    <property type="entry name" value="zf-C3HC4"/>
    <property type="match status" value="1"/>
</dbReference>
<dbReference type="InterPro" id="IPR018957">
    <property type="entry name" value="Znf_C3HC4_RING-type"/>
</dbReference>
<feature type="region of interest" description="Disordered" evidence="5">
    <location>
        <begin position="214"/>
        <end position="269"/>
    </location>
</feature>
<evidence type="ECO:0000313" key="7">
    <source>
        <dbReference type="EMBL" id="PPQ96582.1"/>
    </source>
</evidence>